<feature type="transmembrane region" description="Helical" evidence="1">
    <location>
        <begin position="39"/>
        <end position="64"/>
    </location>
</feature>
<accession>A0A075I0H4</accession>
<evidence type="ECO:0000256" key="1">
    <source>
        <dbReference type="SAM" id="Phobius"/>
    </source>
</evidence>
<sequence length="363" mass="38976">MIPIDILGVAEVAKLLEQGKSVGFVRRSNQHRQDAVSEILGVTMLLAMVVTVIGGVFVLLGPFLNDIDDNREWSAGSVAATQLNDRILIAAQSPEGAGLVHQNAQLSRSIDSLHDAETWKVQADLGGSDRTVVVLDGDLINVTSTNRTALTVTATGAGVNETWTLTNGTGNHTVANLTGVVIIDVFDIHGVLSHRFVQVSIDGLRLNNPLTKGAFTVDLVNGAKIEKLPTDAVEVRQFPRLQQDILLDGTPRVSLVLLDVDISANAKRHMTNIHLDSQGETELFDGTARNLVIVIDVAGDPSILPQYIHHWTGDHPLYLASGHAEDYHGFGPHARLSGVDGITILPSDVPLELRVALQNVEVS</sequence>
<dbReference type="EMBL" id="KF901187">
    <property type="protein sequence ID" value="AIF21305.1"/>
    <property type="molecule type" value="Genomic_DNA"/>
</dbReference>
<protein>
    <submittedName>
        <fullName evidence="2">Uncharacterized protein</fullName>
    </submittedName>
</protein>
<organism evidence="2">
    <name type="scientific">uncultured marine group II/III euryarchaeote KM3_99_A09</name>
    <dbReference type="NCBI Taxonomy" id="1456549"/>
    <lineage>
        <taxon>Archaea</taxon>
        <taxon>Methanobacteriati</taxon>
        <taxon>Methanobacteriota</taxon>
        <taxon>environmental samples</taxon>
    </lineage>
</organism>
<evidence type="ECO:0000313" key="2">
    <source>
        <dbReference type="EMBL" id="AIF21305.1"/>
    </source>
</evidence>
<keyword evidence="1" id="KW-0812">Transmembrane</keyword>
<reference evidence="2" key="1">
    <citation type="journal article" date="2014" name="Genome Biol. Evol.">
        <title>Pangenome evidence for extensive interdomain horizontal transfer affecting lineage core and shell genes in uncultured planktonic thaumarchaeota and euryarchaeota.</title>
        <authorList>
            <person name="Deschamps P."/>
            <person name="Zivanovic Y."/>
            <person name="Moreira D."/>
            <person name="Rodriguez-Valera F."/>
            <person name="Lopez-Garcia P."/>
        </authorList>
    </citation>
    <scope>NUCLEOTIDE SEQUENCE</scope>
</reference>
<keyword evidence="1" id="KW-0472">Membrane</keyword>
<dbReference type="AlphaFoldDB" id="A0A075I0H4"/>
<keyword evidence="1" id="KW-1133">Transmembrane helix</keyword>
<name>A0A075I0H4_9EURY</name>
<proteinExistence type="predicted"/>